<proteinExistence type="predicted"/>
<dbReference type="AlphaFoldDB" id="A0A9P6AVD4"/>
<sequence length="58" mass="6019">MASSSLACGACLGSMGVAGLWDLLQHAAETRSLTHLGIVDGFEKNMCVSCILLPVVLK</sequence>
<evidence type="ECO:0000313" key="2">
    <source>
        <dbReference type="Proteomes" id="UP000886523"/>
    </source>
</evidence>
<evidence type="ECO:0000313" key="1">
    <source>
        <dbReference type="EMBL" id="KAF9512459.1"/>
    </source>
</evidence>
<dbReference type="OrthoDB" id="2148513at2759"/>
<comment type="caution">
    <text evidence="1">The sequence shown here is derived from an EMBL/GenBank/DDBJ whole genome shotgun (WGS) entry which is preliminary data.</text>
</comment>
<keyword evidence="2" id="KW-1185">Reference proteome</keyword>
<accession>A0A9P6AVD4</accession>
<gene>
    <name evidence="1" type="ORF">BS47DRAFT_1345396</name>
</gene>
<reference evidence="1" key="1">
    <citation type="journal article" date="2020" name="Nat. Commun.">
        <title>Large-scale genome sequencing of mycorrhizal fungi provides insights into the early evolution of symbiotic traits.</title>
        <authorList>
            <person name="Miyauchi S."/>
            <person name="Kiss E."/>
            <person name="Kuo A."/>
            <person name="Drula E."/>
            <person name="Kohler A."/>
            <person name="Sanchez-Garcia M."/>
            <person name="Morin E."/>
            <person name="Andreopoulos B."/>
            <person name="Barry K.W."/>
            <person name="Bonito G."/>
            <person name="Buee M."/>
            <person name="Carver A."/>
            <person name="Chen C."/>
            <person name="Cichocki N."/>
            <person name="Clum A."/>
            <person name="Culley D."/>
            <person name="Crous P.W."/>
            <person name="Fauchery L."/>
            <person name="Girlanda M."/>
            <person name="Hayes R.D."/>
            <person name="Keri Z."/>
            <person name="LaButti K."/>
            <person name="Lipzen A."/>
            <person name="Lombard V."/>
            <person name="Magnuson J."/>
            <person name="Maillard F."/>
            <person name="Murat C."/>
            <person name="Nolan M."/>
            <person name="Ohm R.A."/>
            <person name="Pangilinan J."/>
            <person name="Pereira M.F."/>
            <person name="Perotto S."/>
            <person name="Peter M."/>
            <person name="Pfister S."/>
            <person name="Riley R."/>
            <person name="Sitrit Y."/>
            <person name="Stielow J.B."/>
            <person name="Szollosi G."/>
            <person name="Zifcakova L."/>
            <person name="Stursova M."/>
            <person name="Spatafora J.W."/>
            <person name="Tedersoo L."/>
            <person name="Vaario L.M."/>
            <person name="Yamada A."/>
            <person name="Yan M."/>
            <person name="Wang P."/>
            <person name="Xu J."/>
            <person name="Bruns T."/>
            <person name="Baldrian P."/>
            <person name="Vilgalys R."/>
            <person name="Dunand C."/>
            <person name="Henrissat B."/>
            <person name="Grigoriev I.V."/>
            <person name="Hibbett D."/>
            <person name="Nagy L.G."/>
            <person name="Martin F.M."/>
        </authorList>
    </citation>
    <scope>NUCLEOTIDE SEQUENCE</scope>
    <source>
        <strain evidence="1">UP504</strain>
    </source>
</reference>
<name>A0A9P6AVD4_9AGAM</name>
<dbReference type="Proteomes" id="UP000886523">
    <property type="component" value="Unassembled WGS sequence"/>
</dbReference>
<protein>
    <submittedName>
        <fullName evidence="1">Uncharacterized protein</fullName>
    </submittedName>
</protein>
<dbReference type="EMBL" id="MU128986">
    <property type="protein sequence ID" value="KAF9512459.1"/>
    <property type="molecule type" value="Genomic_DNA"/>
</dbReference>
<organism evidence="1 2">
    <name type="scientific">Hydnum rufescens UP504</name>
    <dbReference type="NCBI Taxonomy" id="1448309"/>
    <lineage>
        <taxon>Eukaryota</taxon>
        <taxon>Fungi</taxon>
        <taxon>Dikarya</taxon>
        <taxon>Basidiomycota</taxon>
        <taxon>Agaricomycotina</taxon>
        <taxon>Agaricomycetes</taxon>
        <taxon>Cantharellales</taxon>
        <taxon>Hydnaceae</taxon>
        <taxon>Hydnum</taxon>
    </lineage>
</organism>